<dbReference type="InterPro" id="IPR029055">
    <property type="entry name" value="Ntn_hydrolases_N"/>
</dbReference>
<organism evidence="5">
    <name type="scientific">Eimeria tenella</name>
    <name type="common">Coccidian parasite</name>
    <dbReference type="NCBI Taxonomy" id="5802"/>
    <lineage>
        <taxon>Eukaryota</taxon>
        <taxon>Sar</taxon>
        <taxon>Alveolata</taxon>
        <taxon>Apicomplexa</taxon>
        <taxon>Conoidasida</taxon>
        <taxon>Coccidia</taxon>
        <taxon>Eucoccidiorida</taxon>
        <taxon>Eimeriorina</taxon>
        <taxon>Eimeriidae</taxon>
        <taxon>Eimeria</taxon>
    </lineage>
</organism>
<dbReference type="Pfam" id="PF00227">
    <property type="entry name" value="Proteasome"/>
    <property type="match status" value="1"/>
</dbReference>
<feature type="compositionally biased region" description="Basic and acidic residues" evidence="4">
    <location>
        <begin position="180"/>
        <end position="196"/>
    </location>
</feature>
<evidence type="ECO:0000256" key="2">
    <source>
        <dbReference type="ARBA" id="ARBA00022490"/>
    </source>
</evidence>
<keyword evidence="3" id="KW-0647">Proteasome</keyword>
<name>H9B921_EIMTE</name>
<dbReference type="AlphaFoldDB" id="H9B921"/>
<dbReference type="PANTHER" id="PTHR32194">
    <property type="entry name" value="METALLOPROTEASE TLDD"/>
    <property type="match status" value="1"/>
</dbReference>
<evidence type="ECO:0000256" key="1">
    <source>
        <dbReference type="ARBA" id="ARBA00004123"/>
    </source>
</evidence>
<dbReference type="GO" id="GO:0005839">
    <property type="term" value="C:proteasome core complex"/>
    <property type="evidence" value="ECO:0007669"/>
    <property type="project" value="InterPro"/>
</dbReference>
<protein>
    <recommendedName>
        <fullName evidence="6">Proteasome subunit beta type 1</fullName>
    </recommendedName>
</protein>
<feature type="region of interest" description="Disordered" evidence="4">
    <location>
        <begin position="177"/>
        <end position="198"/>
    </location>
</feature>
<keyword evidence="2" id="KW-0963">Cytoplasm</keyword>
<evidence type="ECO:0008006" key="6">
    <source>
        <dbReference type="Google" id="ProtNLM"/>
    </source>
</evidence>
<evidence type="ECO:0000256" key="3">
    <source>
        <dbReference type="ARBA" id="ARBA00022942"/>
    </source>
</evidence>
<sequence>MLSCTDTPAAQQTALPLAEISSRHGRGGFNPYVNNGGTVVCVAGEDFVIGVGDTRLSVGYSIHSRHHSKITQLTSRCCIASSGMQADINTLHKLLKARVAVYRHLHRAEPSGPALSQLLSSLLYSRRFFPLLHFQPSLCPRRRRQRRGLWLRRDRLLRKIFFQRRRHWRASRDCTAGQSDCKKQSTERKAKTDEGRNTSFGEGRFGLCGRKRYFHRGYGGGGFDRQRGNSHGVCSP</sequence>
<comment type="subcellular location">
    <subcellularLocation>
        <location evidence="1">Nucleus</location>
    </subcellularLocation>
</comment>
<evidence type="ECO:0000313" key="5">
    <source>
        <dbReference type="EMBL" id="AET50481.1"/>
    </source>
</evidence>
<proteinExistence type="evidence at transcript level"/>
<accession>H9B921</accession>
<dbReference type="InterPro" id="IPR023333">
    <property type="entry name" value="Proteasome_suB-type"/>
</dbReference>
<dbReference type="SUPFAM" id="SSF56235">
    <property type="entry name" value="N-terminal nucleophile aminohydrolases (Ntn hydrolases)"/>
    <property type="match status" value="1"/>
</dbReference>
<dbReference type="InterPro" id="IPR001353">
    <property type="entry name" value="Proteasome_sua/b"/>
</dbReference>
<reference evidence="5" key="1">
    <citation type="journal article" date="2012" name="BMC Genomics">
        <title>Characterisation of full-length cDNA sequences provides insights into the Eimeria tenella transcriptome.</title>
        <authorList>
            <person name="Amiruddin N."/>
            <person name="Lee X.W."/>
            <person name="Blake D.P."/>
            <person name="Suzuki Y."/>
            <person name="Tay Y.L."/>
            <person name="Lim L.S."/>
            <person name="Tomley F.M."/>
            <person name="Watanabe J."/>
            <person name="Sugimoto C."/>
            <person name="Wan K.L."/>
        </authorList>
    </citation>
    <scope>NUCLEOTIDE SEQUENCE</scope>
    <source>
        <strain evidence="5">Houghton</strain>
    </source>
</reference>
<dbReference type="GO" id="GO:0051603">
    <property type="term" value="P:proteolysis involved in protein catabolic process"/>
    <property type="evidence" value="ECO:0007669"/>
    <property type="project" value="InterPro"/>
</dbReference>
<dbReference type="GO" id="GO:0005737">
    <property type="term" value="C:cytoplasm"/>
    <property type="evidence" value="ECO:0007669"/>
    <property type="project" value="TreeGrafter"/>
</dbReference>
<dbReference type="VEuPathDB" id="ToxoDB:ETH2_0405200"/>
<dbReference type="Gene3D" id="3.60.20.10">
    <property type="entry name" value="Glutamine Phosphoribosylpyrophosphate, subunit 1, domain 1"/>
    <property type="match status" value="1"/>
</dbReference>
<evidence type="ECO:0000256" key="4">
    <source>
        <dbReference type="SAM" id="MobiDB-lite"/>
    </source>
</evidence>
<dbReference type="VEuPathDB" id="ToxoDB:ETH_00021535"/>
<dbReference type="GO" id="GO:0005634">
    <property type="term" value="C:nucleus"/>
    <property type="evidence" value="ECO:0007669"/>
    <property type="project" value="UniProtKB-SubCell"/>
</dbReference>
<dbReference type="MEROPS" id="T01.A14"/>
<dbReference type="EMBL" id="JN987258">
    <property type="protein sequence ID" value="AET50481.1"/>
    <property type="molecule type" value="mRNA"/>
</dbReference>
<dbReference type="PANTHER" id="PTHR32194:SF2">
    <property type="entry name" value="PROTEASOME SUBUNIT BETA TYPE-1"/>
    <property type="match status" value="1"/>
</dbReference>